<gene>
    <name evidence="1" type="ORF">OJAV_G00186760</name>
</gene>
<accession>A0A3S2LR04</accession>
<dbReference type="AlphaFoldDB" id="A0A3S2LR04"/>
<protein>
    <submittedName>
        <fullName evidence="1">Uncharacterized protein</fullName>
    </submittedName>
</protein>
<sequence length="99" mass="11516">MTSSFKVIRNFTDRKSNSDVEKFLLVVDTRQEVLIGSVSGFSPETESDPRNILEERPLRLLVALFPRRRRALLGWREFPELGRSEIPARRTLRHRHTAG</sequence>
<proteinExistence type="predicted"/>
<name>A0A3S2LR04_ORYJA</name>
<evidence type="ECO:0000313" key="2">
    <source>
        <dbReference type="Proteomes" id="UP000283210"/>
    </source>
</evidence>
<keyword evidence="2" id="KW-1185">Reference proteome</keyword>
<organism evidence="1 2">
    <name type="scientific">Oryzias javanicus</name>
    <name type="common">Javanese ricefish</name>
    <name type="synonym">Aplocheilus javanicus</name>
    <dbReference type="NCBI Taxonomy" id="123683"/>
    <lineage>
        <taxon>Eukaryota</taxon>
        <taxon>Metazoa</taxon>
        <taxon>Chordata</taxon>
        <taxon>Craniata</taxon>
        <taxon>Vertebrata</taxon>
        <taxon>Euteleostomi</taxon>
        <taxon>Actinopterygii</taxon>
        <taxon>Neopterygii</taxon>
        <taxon>Teleostei</taxon>
        <taxon>Neoteleostei</taxon>
        <taxon>Acanthomorphata</taxon>
        <taxon>Ovalentaria</taxon>
        <taxon>Atherinomorphae</taxon>
        <taxon>Beloniformes</taxon>
        <taxon>Adrianichthyidae</taxon>
        <taxon>Oryziinae</taxon>
        <taxon>Oryzias</taxon>
    </lineage>
</organism>
<dbReference type="Proteomes" id="UP000283210">
    <property type="component" value="Chromosome 19"/>
</dbReference>
<reference evidence="1 2" key="2">
    <citation type="submission" date="2019-01" db="EMBL/GenBank/DDBJ databases">
        <title>A chromosome length genome reference of the Java medaka (oryzias javanicus).</title>
        <authorList>
            <person name="Herpin A."/>
            <person name="Takehana Y."/>
            <person name="Naruse K."/>
            <person name="Ansai S."/>
            <person name="Kawaguchi M."/>
        </authorList>
    </citation>
    <scope>NUCLEOTIDE SEQUENCE [LARGE SCALE GENOMIC DNA]</scope>
    <source>
        <strain evidence="1">RS831</strain>
        <tissue evidence="1">Whole body</tissue>
    </source>
</reference>
<reference evidence="1 2" key="1">
    <citation type="submission" date="2018-11" db="EMBL/GenBank/DDBJ databases">
        <authorList>
            <person name="Lopez-Roques C."/>
            <person name="Donnadieu C."/>
            <person name="Bouchez O."/>
            <person name="Klopp C."/>
            <person name="Cabau C."/>
            <person name="Zahm M."/>
        </authorList>
    </citation>
    <scope>NUCLEOTIDE SEQUENCE [LARGE SCALE GENOMIC DNA]</scope>
    <source>
        <strain evidence="1">RS831</strain>
        <tissue evidence="1">Whole body</tissue>
    </source>
</reference>
<evidence type="ECO:0000313" key="1">
    <source>
        <dbReference type="EMBL" id="RVE59256.1"/>
    </source>
</evidence>
<dbReference type="EMBL" id="CM012455">
    <property type="protein sequence ID" value="RVE59256.1"/>
    <property type="molecule type" value="Genomic_DNA"/>
</dbReference>